<protein>
    <submittedName>
        <fullName evidence="2">Uncharacterized protein</fullName>
    </submittedName>
</protein>
<dbReference type="AlphaFoldDB" id="A0AA36IWT4"/>
<reference evidence="2" key="1">
    <citation type="submission" date="2023-08" db="EMBL/GenBank/DDBJ databases">
        <authorList>
            <person name="Chen Y."/>
            <person name="Shah S."/>
            <person name="Dougan E. K."/>
            <person name="Thang M."/>
            <person name="Chan C."/>
        </authorList>
    </citation>
    <scope>NUCLEOTIDE SEQUENCE</scope>
</reference>
<feature type="region of interest" description="Disordered" evidence="1">
    <location>
        <begin position="286"/>
        <end position="379"/>
    </location>
</feature>
<proteinExistence type="predicted"/>
<evidence type="ECO:0000256" key="1">
    <source>
        <dbReference type="SAM" id="MobiDB-lite"/>
    </source>
</evidence>
<accession>A0AA36IWT4</accession>
<feature type="compositionally biased region" description="Acidic residues" evidence="1">
    <location>
        <begin position="343"/>
        <end position="354"/>
    </location>
</feature>
<name>A0AA36IWT4_9DINO</name>
<dbReference type="Proteomes" id="UP001178507">
    <property type="component" value="Unassembled WGS sequence"/>
</dbReference>
<gene>
    <name evidence="2" type="ORF">EVOR1521_LOCUS19000</name>
</gene>
<feature type="compositionally biased region" description="Basic and acidic residues" evidence="1">
    <location>
        <begin position="355"/>
        <end position="375"/>
    </location>
</feature>
<comment type="caution">
    <text evidence="2">The sequence shown here is derived from an EMBL/GenBank/DDBJ whole genome shotgun (WGS) entry which is preliminary data.</text>
</comment>
<organism evidence="2 3">
    <name type="scientific">Effrenium voratum</name>
    <dbReference type="NCBI Taxonomy" id="2562239"/>
    <lineage>
        <taxon>Eukaryota</taxon>
        <taxon>Sar</taxon>
        <taxon>Alveolata</taxon>
        <taxon>Dinophyceae</taxon>
        <taxon>Suessiales</taxon>
        <taxon>Symbiodiniaceae</taxon>
        <taxon>Effrenium</taxon>
    </lineage>
</organism>
<feature type="compositionally biased region" description="Basic and acidic residues" evidence="1">
    <location>
        <begin position="247"/>
        <end position="260"/>
    </location>
</feature>
<evidence type="ECO:0000313" key="3">
    <source>
        <dbReference type="Proteomes" id="UP001178507"/>
    </source>
</evidence>
<keyword evidence="3" id="KW-1185">Reference proteome</keyword>
<sequence length="428" mass="45345">MAVANSAAARYVAAWRTVVPAEGKQVDFVKGLVEGTCLREGDEDRVDKDALCSENATLVAESLKVAEELGTVPNLDVLEMAIFELFPQDPSMGRAQAVALKIGLQHVVRLKKRAPTTRKGTWLAALKECVGPNLMQKKFTRNKPAAGAGDHDNPAVSVPPPRQLERALAQLLLEPPSEPFDHQLQYRKRLKAALKEQGLDGDPLAPAADAGAALRQDAPVPGQTGGPGEEQKAEGGQDVGGAAGKMVSKDEQVDDVVAGKDEKGGQVAVVVAGKGKKVGDAVAGKGEQVGDAAAGNKEQVGDAAAAAKSRIKKASGVHAGAESKKVSKGGQVGGAGSAHAKDNEDEDSIEEVFDNEDKKEDLVPNPETKKPRKASEGPMQQAFYEFVRKAAESGVKRPVAMALWRQSAVRQIIMESLPEAERKRRRYI</sequence>
<evidence type="ECO:0000313" key="2">
    <source>
        <dbReference type="EMBL" id="CAJ1394321.1"/>
    </source>
</evidence>
<feature type="region of interest" description="Disordered" evidence="1">
    <location>
        <begin position="216"/>
        <end position="260"/>
    </location>
</feature>
<dbReference type="EMBL" id="CAUJNA010002801">
    <property type="protein sequence ID" value="CAJ1394321.1"/>
    <property type="molecule type" value="Genomic_DNA"/>
</dbReference>